<sequence>MTETEWESLCDGCARCCLNKLEDEDSGEIHYTNVACHLLDLESCRCKDYPHRLQQVPSCIKVETNTPAQIRELPPTCAYRLLAEGQGLQDWHPLITGKQISVQEVGISVHGRVVSEEYIHPEQLPEHIITWEPVK</sequence>
<name>A0A3B1AIT9_9ZZZZ</name>
<dbReference type="NCBIfam" id="NF003507">
    <property type="entry name" value="PRK05170.2-5"/>
    <property type="match status" value="1"/>
</dbReference>
<dbReference type="InterPro" id="IPR008228">
    <property type="entry name" value="UCP006173"/>
</dbReference>
<dbReference type="PANTHER" id="PTHR37421:SF1">
    <property type="entry name" value="UPF0260 PROTEIN YCGN"/>
    <property type="match status" value="1"/>
</dbReference>
<evidence type="ECO:0000313" key="1">
    <source>
        <dbReference type="EMBL" id="VAX05806.1"/>
    </source>
</evidence>
<dbReference type="AlphaFoldDB" id="A0A3B1AIT9"/>
<accession>A0A3B1AIT9</accession>
<dbReference type="EMBL" id="UOFY01000004">
    <property type="protein sequence ID" value="VAX05806.1"/>
    <property type="molecule type" value="Genomic_DNA"/>
</dbReference>
<protein>
    <submittedName>
        <fullName evidence="1">UPF0260 protein YcgN</fullName>
    </submittedName>
</protein>
<organism evidence="1">
    <name type="scientific">hydrothermal vent metagenome</name>
    <dbReference type="NCBI Taxonomy" id="652676"/>
    <lineage>
        <taxon>unclassified sequences</taxon>
        <taxon>metagenomes</taxon>
        <taxon>ecological metagenomes</taxon>
    </lineage>
</organism>
<reference evidence="1" key="1">
    <citation type="submission" date="2018-06" db="EMBL/GenBank/DDBJ databases">
        <authorList>
            <person name="Zhirakovskaya E."/>
        </authorList>
    </citation>
    <scope>NUCLEOTIDE SEQUENCE</scope>
</reference>
<dbReference type="Pfam" id="PF03692">
    <property type="entry name" value="CxxCxxCC"/>
    <property type="match status" value="1"/>
</dbReference>
<gene>
    <name evidence="1" type="ORF">MNBD_GAMMA25-596</name>
</gene>
<dbReference type="PIRSF" id="PIRSF006173">
    <property type="entry name" value="UCP006173"/>
    <property type="match status" value="1"/>
</dbReference>
<proteinExistence type="predicted"/>
<dbReference type="NCBIfam" id="NF003501">
    <property type="entry name" value="PRK05170.1-5"/>
    <property type="match status" value="1"/>
</dbReference>
<dbReference type="PANTHER" id="PTHR37421">
    <property type="entry name" value="UPF0260 PROTEIN YCGN"/>
    <property type="match status" value="1"/>
</dbReference>
<dbReference type="InterPro" id="IPR005358">
    <property type="entry name" value="Puta_zinc/iron-chelating_dom"/>
</dbReference>